<gene>
    <name evidence="7" type="primary">rlmD</name>
    <name evidence="7" type="ORF">EFY79_15550</name>
</gene>
<name>A0A3M9NB31_9BACT</name>
<feature type="binding site" evidence="4">
    <location>
        <position position="349"/>
    </location>
    <ligand>
        <name>S-adenosyl-L-methionine</name>
        <dbReference type="ChEBI" id="CHEBI:59789"/>
    </ligand>
</feature>
<dbReference type="PROSITE" id="PS50926">
    <property type="entry name" value="TRAM"/>
    <property type="match status" value="1"/>
</dbReference>
<keyword evidence="8" id="KW-1185">Reference proteome</keyword>
<feature type="binding site" evidence="4">
    <location>
        <position position="398"/>
    </location>
    <ligand>
        <name>S-adenosyl-L-methionine</name>
        <dbReference type="ChEBI" id="CHEBI:59789"/>
    </ligand>
</feature>
<dbReference type="CDD" id="cd02440">
    <property type="entry name" value="AdoMet_MTases"/>
    <property type="match status" value="1"/>
</dbReference>
<evidence type="ECO:0000256" key="4">
    <source>
        <dbReference type="PROSITE-ProRule" id="PRU01024"/>
    </source>
</evidence>
<evidence type="ECO:0000256" key="5">
    <source>
        <dbReference type="PROSITE-ProRule" id="PRU10015"/>
    </source>
</evidence>
<dbReference type="InterPro" id="IPR029063">
    <property type="entry name" value="SAM-dependent_MTases_sf"/>
</dbReference>
<dbReference type="InterPro" id="IPR012340">
    <property type="entry name" value="NA-bd_OB-fold"/>
</dbReference>
<reference evidence="7 8" key="1">
    <citation type="submission" date="2018-11" db="EMBL/GenBank/DDBJ databases">
        <title>Draft genome sequence of Ferruginibacter sp. BO-59.</title>
        <authorList>
            <person name="Im W.T."/>
        </authorList>
    </citation>
    <scope>NUCLEOTIDE SEQUENCE [LARGE SCALE GENOMIC DNA]</scope>
    <source>
        <strain evidence="7 8">BO-59</strain>
    </source>
</reference>
<accession>A0A3M9NB31</accession>
<dbReference type="FunFam" id="3.40.50.150:FF:000009">
    <property type="entry name" value="23S rRNA (Uracil(1939)-C(5))-methyltransferase RlmD"/>
    <property type="match status" value="1"/>
</dbReference>
<dbReference type="Proteomes" id="UP000267223">
    <property type="component" value="Unassembled WGS sequence"/>
</dbReference>
<proteinExistence type="inferred from homology"/>
<comment type="similarity">
    <text evidence="4">Belongs to the class I-like SAM-binding methyltransferase superfamily. RNA M5U methyltransferase family.</text>
</comment>
<dbReference type="Gene3D" id="3.40.50.150">
    <property type="entry name" value="Vaccinia Virus protein VP39"/>
    <property type="match status" value="1"/>
</dbReference>
<dbReference type="NCBIfam" id="TIGR00479">
    <property type="entry name" value="rumA"/>
    <property type="match status" value="1"/>
</dbReference>
<dbReference type="SUPFAM" id="SSF50249">
    <property type="entry name" value="Nucleic acid-binding proteins"/>
    <property type="match status" value="1"/>
</dbReference>
<keyword evidence="1 4" id="KW-0489">Methyltransferase</keyword>
<dbReference type="InterPro" id="IPR030390">
    <property type="entry name" value="MeTrfase_TrmA_AS"/>
</dbReference>
<evidence type="ECO:0000259" key="6">
    <source>
        <dbReference type="PROSITE" id="PS50926"/>
    </source>
</evidence>
<dbReference type="InterPro" id="IPR010280">
    <property type="entry name" value="U5_MeTrfase_fam"/>
</dbReference>
<dbReference type="AlphaFoldDB" id="A0A3M9NB31"/>
<evidence type="ECO:0000313" key="7">
    <source>
        <dbReference type="EMBL" id="RNI34585.1"/>
    </source>
</evidence>
<feature type="active site" evidence="5">
    <location>
        <position position="425"/>
    </location>
</feature>
<feature type="active site" description="Nucleophile" evidence="4">
    <location>
        <position position="425"/>
    </location>
</feature>
<dbReference type="Pfam" id="PF01938">
    <property type="entry name" value="TRAM"/>
    <property type="match status" value="1"/>
</dbReference>
<dbReference type="EC" id="2.1.1.190" evidence="7"/>
<dbReference type="GO" id="GO:0070475">
    <property type="term" value="P:rRNA base methylation"/>
    <property type="evidence" value="ECO:0007669"/>
    <property type="project" value="TreeGrafter"/>
</dbReference>
<dbReference type="GO" id="GO:0070041">
    <property type="term" value="F:rRNA (uridine-C5-)-methyltransferase activity"/>
    <property type="evidence" value="ECO:0007669"/>
    <property type="project" value="TreeGrafter"/>
</dbReference>
<dbReference type="InterPro" id="IPR030391">
    <property type="entry name" value="MeTrfase_TrmA_CS"/>
</dbReference>
<dbReference type="PROSITE" id="PS01231">
    <property type="entry name" value="TRMA_2"/>
    <property type="match status" value="1"/>
</dbReference>
<keyword evidence="3 4" id="KW-0949">S-adenosyl-L-methionine</keyword>
<feature type="domain" description="TRAM" evidence="6">
    <location>
        <begin position="1"/>
        <end position="60"/>
    </location>
</feature>
<evidence type="ECO:0000256" key="2">
    <source>
        <dbReference type="ARBA" id="ARBA00022679"/>
    </source>
</evidence>
<dbReference type="Pfam" id="PF05958">
    <property type="entry name" value="tRNA_U5-meth_tr"/>
    <property type="match status" value="1"/>
</dbReference>
<evidence type="ECO:0000256" key="3">
    <source>
        <dbReference type="ARBA" id="ARBA00022691"/>
    </source>
</evidence>
<dbReference type="PANTHER" id="PTHR11061:SF30">
    <property type="entry name" value="TRNA (URACIL(54)-C(5))-METHYLTRANSFERASE"/>
    <property type="match status" value="1"/>
</dbReference>
<organism evidence="7 8">
    <name type="scientific">Hanamia caeni</name>
    <dbReference type="NCBI Taxonomy" id="2294116"/>
    <lineage>
        <taxon>Bacteria</taxon>
        <taxon>Pseudomonadati</taxon>
        <taxon>Bacteroidota</taxon>
        <taxon>Chitinophagia</taxon>
        <taxon>Chitinophagales</taxon>
        <taxon>Chitinophagaceae</taxon>
        <taxon>Hanamia</taxon>
    </lineage>
</organism>
<dbReference type="Gene3D" id="2.40.50.1070">
    <property type="match status" value="1"/>
</dbReference>
<dbReference type="OrthoDB" id="9804590at2"/>
<dbReference type="RefSeq" id="WP_123121646.1">
    <property type="nucleotide sequence ID" value="NZ_RJJR01000013.1"/>
</dbReference>
<evidence type="ECO:0000256" key="1">
    <source>
        <dbReference type="ARBA" id="ARBA00022603"/>
    </source>
</evidence>
<protein>
    <submittedName>
        <fullName evidence="7">23S rRNA (Uracil(1939)-C(5))-methyltransferase RlmD</fullName>
        <ecNumber evidence="7">2.1.1.190</ecNumber>
    </submittedName>
</protein>
<evidence type="ECO:0000313" key="8">
    <source>
        <dbReference type="Proteomes" id="UP000267223"/>
    </source>
</evidence>
<dbReference type="SUPFAM" id="SSF53335">
    <property type="entry name" value="S-adenosyl-L-methionine-dependent methyltransferases"/>
    <property type="match status" value="1"/>
</dbReference>
<comment type="caution">
    <text evidence="7">The sequence shown here is derived from an EMBL/GenBank/DDBJ whole genome shotgun (WGS) entry which is preliminary data.</text>
</comment>
<dbReference type="PANTHER" id="PTHR11061">
    <property type="entry name" value="RNA M5U METHYLTRANSFERASE"/>
    <property type="match status" value="1"/>
</dbReference>
<dbReference type="InterPro" id="IPR002792">
    <property type="entry name" value="TRAM_dom"/>
</dbReference>
<feature type="binding site" evidence="4">
    <location>
        <position position="299"/>
    </location>
    <ligand>
        <name>S-adenosyl-L-methionine</name>
        <dbReference type="ChEBI" id="CHEBI:59789"/>
    </ligand>
</feature>
<dbReference type="PROSITE" id="PS51687">
    <property type="entry name" value="SAM_MT_RNA_M5U"/>
    <property type="match status" value="1"/>
</dbReference>
<dbReference type="PROSITE" id="PS01230">
    <property type="entry name" value="TRMA_1"/>
    <property type="match status" value="1"/>
</dbReference>
<keyword evidence="2 4" id="KW-0808">Transferase</keyword>
<sequence>MKRKKILLQNVPVTGYAAEGKALAKVEGKVIFIEGAVPGDVVDVLLTRNKKDWAEGRVQQIHSFSPERVVPFCIHFGICGGCKWQMLPYEKQLEYKEQEVRDVVKRIGKLPDVTVLPILGAEKDIYYRNKLEFTFSNKKYLSKKDLETLGKDEWPGGALGYHVPKLYDKIIDITECWLMDEVNNIIRNSLREFAEKNKYSYYNIKEHKGFLRNVIIRYCTTGELMVNLVFGNEDRKEIEKISNFLLEKVPAITTLVYTINQKWNDSLHDLEPITFFGKGFVTEKLGEFNFKISPKSFFQTNTKQAEVLYNVVKDFASLKGNETVYDLYCGTGSIGIFLSKKAKEIIGVDVIEEAIMDAKENADLNHISSASFYTGDVIEICNDKFFSSHGTADVVIVDPPRAGLHPKLIGKLLEIASGKIVYVSCNVATQARDLQLLSEQYVVEKIQPVDMFPHTHHIESVALLSLKK</sequence>
<dbReference type="EMBL" id="RJJR01000013">
    <property type="protein sequence ID" value="RNI34585.1"/>
    <property type="molecule type" value="Genomic_DNA"/>
</dbReference>
<feature type="binding site" evidence="4">
    <location>
        <position position="328"/>
    </location>
    <ligand>
        <name>S-adenosyl-L-methionine</name>
        <dbReference type="ChEBI" id="CHEBI:59789"/>
    </ligand>
</feature>
<dbReference type="Gene3D" id="2.40.50.140">
    <property type="entry name" value="Nucleic acid-binding proteins"/>
    <property type="match status" value="1"/>
</dbReference>